<comment type="caution">
    <text evidence="4">The sequence shown here is derived from an EMBL/GenBank/DDBJ whole genome shotgun (WGS) entry which is preliminary data.</text>
</comment>
<dbReference type="GO" id="GO:0016747">
    <property type="term" value="F:acyltransferase activity, transferring groups other than amino-acyl groups"/>
    <property type="evidence" value="ECO:0007669"/>
    <property type="project" value="InterPro"/>
</dbReference>
<dbReference type="PROSITE" id="PS51186">
    <property type="entry name" value="GNAT"/>
    <property type="match status" value="1"/>
</dbReference>
<dbReference type="Gene3D" id="3.40.630.30">
    <property type="match status" value="1"/>
</dbReference>
<keyword evidence="2" id="KW-0012">Acyltransferase</keyword>
<protein>
    <recommendedName>
        <fullName evidence="3">N-acetyltransferase domain-containing protein</fullName>
    </recommendedName>
</protein>
<keyword evidence="5" id="KW-1185">Reference proteome</keyword>
<reference evidence="4" key="1">
    <citation type="submission" date="2023-03" db="EMBL/GenBank/DDBJ databases">
        <title>Actinorhabdospora filicis NBRC 111898.</title>
        <authorList>
            <person name="Ichikawa N."/>
            <person name="Sato H."/>
            <person name="Tonouchi N."/>
        </authorList>
    </citation>
    <scope>NUCLEOTIDE SEQUENCE</scope>
    <source>
        <strain evidence="4">NBRC 111898</strain>
    </source>
</reference>
<dbReference type="SUPFAM" id="SSF55729">
    <property type="entry name" value="Acyl-CoA N-acyltransferases (Nat)"/>
    <property type="match status" value="1"/>
</dbReference>
<evidence type="ECO:0000259" key="3">
    <source>
        <dbReference type="PROSITE" id="PS51186"/>
    </source>
</evidence>
<evidence type="ECO:0000256" key="2">
    <source>
        <dbReference type="ARBA" id="ARBA00023315"/>
    </source>
</evidence>
<accession>A0A9W6WD60</accession>
<dbReference type="InterPro" id="IPR016181">
    <property type="entry name" value="Acyl_CoA_acyltransferase"/>
</dbReference>
<dbReference type="PANTHER" id="PTHR43877:SF2">
    <property type="entry name" value="AMINOALKYLPHOSPHONATE N-ACETYLTRANSFERASE-RELATED"/>
    <property type="match status" value="1"/>
</dbReference>
<evidence type="ECO:0000313" key="5">
    <source>
        <dbReference type="Proteomes" id="UP001165079"/>
    </source>
</evidence>
<name>A0A9W6WD60_9ACTN</name>
<dbReference type="EMBL" id="BSTX01000004">
    <property type="protein sequence ID" value="GLZ80495.1"/>
    <property type="molecule type" value="Genomic_DNA"/>
</dbReference>
<dbReference type="PANTHER" id="PTHR43877">
    <property type="entry name" value="AMINOALKYLPHOSPHONATE N-ACETYLTRANSFERASE-RELATED-RELATED"/>
    <property type="match status" value="1"/>
</dbReference>
<dbReference type="Pfam" id="PF00583">
    <property type="entry name" value="Acetyltransf_1"/>
    <property type="match status" value="1"/>
</dbReference>
<organism evidence="4 5">
    <name type="scientific">Actinorhabdospora filicis</name>
    <dbReference type="NCBI Taxonomy" id="1785913"/>
    <lineage>
        <taxon>Bacteria</taxon>
        <taxon>Bacillati</taxon>
        <taxon>Actinomycetota</taxon>
        <taxon>Actinomycetes</taxon>
        <taxon>Micromonosporales</taxon>
        <taxon>Micromonosporaceae</taxon>
        <taxon>Actinorhabdospora</taxon>
    </lineage>
</organism>
<dbReference type="InterPro" id="IPR000182">
    <property type="entry name" value="GNAT_dom"/>
</dbReference>
<dbReference type="InterPro" id="IPR050832">
    <property type="entry name" value="Bact_Acetyltransf"/>
</dbReference>
<dbReference type="AlphaFoldDB" id="A0A9W6WD60"/>
<dbReference type="RefSeq" id="WP_285665680.1">
    <property type="nucleotide sequence ID" value="NZ_BSTX01000004.1"/>
</dbReference>
<gene>
    <name evidence="4" type="ORF">Afil01_53020</name>
</gene>
<dbReference type="Proteomes" id="UP001165079">
    <property type="component" value="Unassembled WGS sequence"/>
</dbReference>
<keyword evidence="1" id="KW-0808">Transferase</keyword>
<proteinExistence type="predicted"/>
<dbReference type="CDD" id="cd04301">
    <property type="entry name" value="NAT_SF"/>
    <property type="match status" value="1"/>
</dbReference>
<evidence type="ECO:0000313" key="4">
    <source>
        <dbReference type="EMBL" id="GLZ80495.1"/>
    </source>
</evidence>
<feature type="domain" description="N-acetyltransferase" evidence="3">
    <location>
        <begin position="8"/>
        <end position="160"/>
    </location>
</feature>
<sequence length="173" mass="18529">MVDSQAQVVVRGYRPSDHLSCRALWTQLVEVHRELYDDPSYGGRDPGAAFEEYLTRLDLTGMWVADDSVAGVVGLVGLLLDGRAGAVEPVIVKVGHRGEGIGRALLGRVASEAKKRGLTHLSVSPEARDAPAIAALTASGYTNLARVTLTLPLRDAADADAPKLDLFGHELRY</sequence>
<evidence type="ECO:0000256" key="1">
    <source>
        <dbReference type="ARBA" id="ARBA00022679"/>
    </source>
</evidence>